<comment type="function">
    <text evidence="8">Catalyzes the attachment of tryptophan to tRNA(Trp).</text>
</comment>
<dbReference type="PANTHER" id="PTHR43766">
    <property type="entry name" value="TRYPTOPHAN--TRNA LIGASE, MITOCHONDRIAL"/>
    <property type="match status" value="1"/>
</dbReference>
<comment type="subunit">
    <text evidence="8">Homodimer.</text>
</comment>
<evidence type="ECO:0000313" key="11">
    <source>
        <dbReference type="Proteomes" id="UP000063234"/>
    </source>
</evidence>
<dbReference type="PANTHER" id="PTHR43766:SF1">
    <property type="entry name" value="TRYPTOPHAN--TRNA LIGASE, MITOCHONDRIAL"/>
    <property type="match status" value="1"/>
</dbReference>
<comment type="catalytic activity">
    <reaction evidence="7 8">
        <text>tRNA(Trp) + L-tryptophan + ATP = L-tryptophyl-tRNA(Trp) + AMP + diphosphate + H(+)</text>
        <dbReference type="Rhea" id="RHEA:24080"/>
        <dbReference type="Rhea" id="RHEA-COMP:9671"/>
        <dbReference type="Rhea" id="RHEA-COMP:9705"/>
        <dbReference type="ChEBI" id="CHEBI:15378"/>
        <dbReference type="ChEBI" id="CHEBI:30616"/>
        <dbReference type="ChEBI" id="CHEBI:33019"/>
        <dbReference type="ChEBI" id="CHEBI:57912"/>
        <dbReference type="ChEBI" id="CHEBI:78442"/>
        <dbReference type="ChEBI" id="CHEBI:78535"/>
        <dbReference type="ChEBI" id="CHEBI:456215"/>
        <dbReference type="EC" id="6.1.1.2"/>
    </reaction>
</comment>
<dbReference type="Gene3D" id="3.40.50.620">
    <property type="entry name" value="HUPs"/>
    <property type="match status" value="1"/>
</dbReference>
<evidence type="ECO:0000313" key="10">
    <source>
        <dbReference type="EMBL" id="BAT71162.1"/>
    </source>
</evidence>
<dbReference type="Proteomes" id="UP000063234">
    <property type="component" value="Chromosome"/>
</dbReference>
<dbReference type="PROSITE" id="PS00178">
    <property type="entry name" value="AA_TRNA_LIGASE_I"/>
    <property type="match status" value="1"/>
</dbReference>
<evidence type="ECO:0000256" key="3">
    <source>
        <dbReference type="ARBA" id="ARBA00022741"/>
    </source>
</evidence>
<protein>
    <recommendedName>
        <fullName evidence="8">Tryptophan--tRNA ligase</fullName>
        <ecNumber evidence="8">6.1.1.2</ecNumber>
    </recommendedName>
    <alternativeName>
        <fullName evidence="8">Tryptophanyl-tRNA synthetase</fullName>
        <shortName evidence="8">TrpRS</shortName>
    </alternativeName>
</protein>
<feature type="short sequence motif" description="'HIGH' region" evidence="8">
    <location>
        <begin position="10"/>
        <end position="18"/>
    </location>
</feature>
<dbReference type="SUPFAM" id="SSF52374">
    <property type="entry name" value="Nucleotidylyl transferase"/>
    <property type="match status" value="1"/>
</dbReference>
<dbReference type="InterPro" id="IPR050203">
    <property type="entry name" value="Trp-tRNA_synthetase"/>
</dbReference>
<evidence type="ECO:0000256" key="5">
    <source>
        <dbReference type="ARBA" id="ARBA00022917"/>
    </source>
</evidence>
<dbReference type="OrthoDB" id="9801042at2"/>
<sequence>MKRVLSGMRPTGKLHLGNYLGALKNWVALQDEHECFYFVADWHALTTEYENPKNIKENTLEVAIDWLAAGIDPEESTVFVQSWVKEHAELHLLFSMFVPVSWLERNPTYKEIRQELKNKDLATYGFLGYPVLQAADILMYKAHYVPVGVDQLPHLELTREIARRFNYFYGQCFPEPQPKLTEIPKVPGVDGRKMSKSYNNAIYLADTPEEIWNKLRPMVTDTNRKRKTDPGDPEKCPVFALHIAFTPEEKREEIIEACKNAKFGCIDCKKILYECMMEHIGPVIEKRRYWETKKEEVLEILIEGAKKAREIAQATMEDVRKLMGFDLV</sequence>
<dbReference type="RefSeq" id="WP_068549084.1">
    <property type="nucleotide sequence ID" value="NZ_AP013035.1"/>
</dbReference>
<feature type="short sequence motif" description="'KMSKS' region" evidence="8">
    <location>
        <begin position="193"/>
        <end position="197"/>
    </location>
</feature>
<comment type="subcellular location">
    <subcellularLocation>
        <location evidence="8">Cytoplasm</location>
    </subcellularLocation>
</comment>
<dbReference type="Gene3D" id="1.10.240.10">
    <property type="entry name" value="Tyrosyl-Transfer RNA Synthetase"/>
    <property type="match status" value="1"/>
</dbReference>
<dbReference type="NCBIfam" id="TIGR00233">
    <property type="entry name" value="trpS"/>
    <property type="match status" value="1"/>
</dbReference>
<dbReference type="EMBL" id="AP013035">
    <property type="protein sequence ID" value="BAT71162.1"/>
    <property type="molecule type" value="Genomic_DNA"/>
</dbReference>
<feature type="binding site" evidence="8">
    <location>
        <begin position="17"/>
        <end position="18"/>
    </location>
    <ligand>
        <name>ATP</name>
        <dbReference type="ChEBI" id="CHEBI:30616"/>
    </ligand>
</feature>
<dbReference type="PRINTS" id="PR01039">
    <property type="entry name" value="TRNASYNTHTRP"/>
</dbReference>
<feature type="binding site" evidence="8">
    <location>
        <position position="136"/>
    </location>
    <ligand>
        <name>L-tryptophan</name>
        <dbReference type="ChEBI" id="CHEBI:57912"/>
    </ligand>
</feature>
<dbReference type="GO" id="GO:0005524">
    <property type="term" value="F:ATP binding"/>
    <property type="evidence" value="ECO:0007669"/>
    <property type="project" value="UniProtKB-UniRule"/>
</dbReference>
<feature type="binding site" evidence="8">
    <location>
        <position position="186"/>
    </location>
    <ligand>
        <name>ATP</name>
        <dbReference type="ChEBI" id="CHEBI:30616"/>
    </ligand>
</feature>
<keyword evidence="4 8" id="KW-0067">ATP-binding</keyword>
<feature type="binding site" evidence="8">
    <location>
        <begin position="193"/>
        <end position="197"/>
    </location>
    <ligand>
        <name>ATP</name>
        <dbReference type="ChEBI" id="CHEBI:30616"/>
    </ligand>
</feature>
<keyword evidence="8" id="KW-0963">Cytoplasm</keyword>
<dbReference type="GO" id="GO:0004830">
    <property type="term" value="F:tryptophan-tRNA ligase activity"/>
    <property type="evidence" value="ECO:0007669"/>
    <property type="project" value="UniProtKB-UniRule"/>
</dbReference>
<dbReference type="FunFam" id="1.10.240.10:FF:000005">
    <property type="entry name" value="Tryptophan--tRNA ligase"/>
    <property type="match status" value="1"/>
</dbReference>
<comment type="similarity">
    <text evidence="1 8 9">Belongs to the class-I aminoacyl-tRNA synthetase family.</text>
</comment>
<dbReference type="HAMAP" id="MF_00140_B">
    <property type="entry name" value="Trp_tRNA_synth_B"/>
    <property type="match status" value="1"/>
</dbReference>
<proteinExistence type="inferred from homology"/>
<evidence type="ECO:0000256" key="1">
    <source>
        <dbReference type="ARBA" id="ARBA00005594"/>
    </source>
</evidence>
<organism evidence="10 11">
    <name type="scientific">Thermosulfidibacter takaii (strain DSM 17441 / JCM 13301 / NBRC 103674 / ABI70S6)</name>
    <dbReference type="NCBI Taxonomy" id="1298851"/>
    <lineage>
        <taxon>Bacteria</taxon>
        <taxon>Pseudomonadati</taxon>
        <taxon>Thermosulfidibacterota</taxon>
        <taxon>Thermosulfidibacteria</taxon>
        <taxon>Thermosulfidibacterales</taxon>
        <taxon>Thermosulfidibacteraceae</taxon>
    </lineage>
</organism>
<feature type="binding site" evidence="8">
    <location>
        <begin position="9"/>
        <end position="11"/>
    </location>
    <ligand>
        <name>ATP</name>
        <dbReference type="ChEBI" id="CHEBI:30616"/>
    </ligand>
</feature>
<gene>
    <name evidence="8 10" type="primary">trpS</name>
    <name evidence="10" type="ORF">TST_0354</name>
</gene>
<dbReference type="EC" id="6.1.1.2" evidence="8"/>
<dbReference type="Pfam" id="PF00579">
    <property type="entry name" value="tRNA-synt_1b"/>
    <property type="match status" value="1"/>
</dbReference>
<keyword evidence="11" id="KW-1185">Reference proteome</keyword>
<keyword evidence="5 8" id="KW-0648">Protein biosynthesis</keyword>
<dbReference type="KEGG" id="ttk:TST_0354"/>
<dbReference type="STRING" id="1298851.TST_0354"/>
<evidence type="ECO:0000256" key="2">
    <source>
        <dbReference type="ARBA" id="ARBA00022598"/>
    </source>
</evidence>
<dbReference type="GO" id="GO:0005829">
    <property type="term" value="C:cytosol"/>
    <property type="evidence" value="ECO:0007669"/>
    <property type="project" value="TreeGrafter"/>
</dbReference>
<dbReference type="AlphaFoldDB" id="A0A0S3QS43"/>
<evidence type="ECO:0000256" key="8">
    <source>
        <dbReference type="HAMAP-Rule" id="MF_00140"/>
    </source>
</evidence>
<keyword evidence="3 8" id="KW-0547">Nucleotide-binding</keyword>
<dbReference type="FunFam" id="3.40.50.620:FF:000094">
    <property type="entry name" value="Tryptophan--tRNA ligase"/>
    <property type="match status" value="1"/>
</dbReference>
<dbReference type="InterPro" id="IPR002306">
    <property type="entry name" value="Trp-tRNA-ligase"/>
</dbReference>
<keyword evidence="2 8" id="KW-0436">Ligase</keyword>
<dbReference type="InterPro" id="IPR014729">
    <property type="entry name" value="Rossmann-like_a/b/a_fold"/>
</dbReference>
<evidence type="ECO:0000256" key="6">
    <source>
        <dbReference type="ARBA" id="ARBA00023146"/>
    </source>
</evidence>
<accession>A0A0S3QS43</accession>
<reference evidence="11" key="1">
    <citation type="journal article" date="2018" name="Science">
        <title>A primordial and reversible TCA cycle in a facultatively chemolithoautotrophic thermophile.</title>
        <authorList>
            <person name="Nunoura T."/>
            <person name="Chikaraishi Y."/>
            <person name="Izaki R."/>
            <person name="Suwa T."/>
            <person name="Sato T."/>
            <person name="Harada T."/>
            <person name="Mori K."/>
            <person name="Kato Y."/>
            <person name="Miyazaki M."/>
            <person name="Shimamura S."/>
            <person name="Yanagawa K."/>
            <person name="Shuto A."/>
            <person name="Ohkouchi N."/>
            <person name="Fujita N."/>
            <person name="Takaki Y."/>
            <person name="Atomi H."/>
            <person name="Takai K."/>
        </authorList>
    </citation>
    <scope>NUCLEOTIDE SEQUENCE [LARGE SCALE GENOMIC DNA]</scope>
    <source>
        <strain evidence="11">DSM 17441 / JCM 13301 / NBRC 103674 / ABI70S6</strain>
    </source>
</reference>
<dbReference type="InterPro" id="IPR024109">
    <property type="entry name" value="Trp-tRNA-ligase_bac-type"/>
</dbReference>
<evidence type="ECO:0000256" key="9">
    <source>
        <dbReference type="RuleBase" id="RU363036"/>
    </source>
</evidence>
<keyword evidence="6 8" id="KW-0030">Aminoacyl-tRNA synthetase</keyword>
<dbReference type="GO" id="GO:0006436">
    <property type="term" value="P:tryptophanyl-tRNA aminoacylation"/>
    <property type="evidence" value="ECO:0007669"/>
    <property type="project" value="UniProtKB-UniRule"/>
</dbReference>
<name>A0A0S3QS43_THET7</name>
<dbReference type="InterPro" id="IPR002305">
    <property type="entry name" value="aa-tRNA-synth_Ic"/>
</dbReference>
<evidence type="ECO:0000256" key="4">
    <source>
        <dbReference type="ARBA" id="ARBA00022840"/>
    </source>
</evidence>
<dbReference type="PATRIC" id="fig|1298851.3.peg.366"/>
<evidence type="ECO:0000256" key="7">
    <source>
        <dbReference type="ARBA" id="ARBA00049929"/>
    </source>
</evidence>
<dbReference type="InterPro" id="IPR001412">
    <property type="entry name" value="aa-tRNA-synth_I_CS"/>
</dbReference>
<dbReference type="CDD" id="cd00806">
    <property type="entry name" value="TrpRS_core"/>
    <property type="match status" value="1"/>
</dbReference>
<feature type="binding site" evidence="8">
    <location>
        <begin position="148"/>
        <end position="150"/>
    </location>
    <ligand>
        <name>ATP</name>
        <dbReference type="ChEBI" id="CHEBI:30616"/>
    </ligand>
</feature>